<evidence type="ECO:0000256" key="1">
    <source>
        <dbReference type="SAM" id="MobiDB-lite"/>
    </source>
</evidence>
<feature type="compositionally biased region" description="Basic and acidic residues" evidence="1">
    <location>
        <begin position="38"/>
        <end position="51"/>
    </location>
</feature>
<gene>
    <name evidence="2" type="ORF">B0H16DRAFT_1780711</name>
</gene>
<proteinExistence type="predicted"/>
<dbReference type="AlphaFoldDB" id="A0AAD7HQQ7"/>
<evidence type="ECO:0000313" key="2">
    <source>
        <dbReference type="EMBL" id="KAJ7726093.1"/>
    </source>
</evidence>
<name>A0AAD7HQQ7_9AGAR</name>
<dbReference type="Proteomes" id="UP001215598">
    <property type="component" value="Unassembled WGS sequence"/>
</dbReference>
<feature type="region of interest" description="Disordered" evidence="1">
    <location>
        <begin position="29"/>
        <end position="51"/>
    </location>
</feature>
<sequence length="239" mass="26569">MRLPLSSGFRVLDANASATFAARRMHHPSYPVNGMRRHASDPARADATRNERGPLYHSGSRLDYCASTFAVAVERSGKQRLKSMQVSPAGAVLVRFRRTDPTVVELLRAVIVRDVNTFAGVYGWRGGWRFARSTGDGRSDWKIITGGYHSQPFLMANFEETVLPQIIPKASLPFLMYRQESGMLVPAILLLDSREHMEEDCQKRILVVGPLMALLESQAGATSQYGGKYRRSPNAVSKT</sequence>
<comment type="caution">
    <text evidence="2">The sequence shown here is derived from an EMBL/GenBank/DDBJ whole genome shotgun (WGS) entry which is preliminary data.</text>
</comment>
<reference evidence="2" key="1">
    <citation type="submission" date="2023-03" db="EMBL/GenBank/DDBJ databases">
        <title>Massive genome expansion in bonnet fungi (Mycena s.s.) driven by repeated elements and novel gene families across ecological guilds.</title>
        <authorList>
            <consortium name="Lawrence Berkeley National Laboratory"/>
            <person name="Harder C.B."/>
            <person name="Miyauchi S."/>
            <person name="Viragh M."/>
            <person name="Kuo A."/>
            <person name="Thoen E."/>
            <person name="Andreopoulos B."/>
            <person name="Lu D."/>
            <person name="Skrede I."/>
            <person name="Drula E."/>
            <person name="Henrissat B."/>
            <person name="Morin E."/>
            <person name="Kohler A."/>
            <person name="Barry K."/>
            <person name="LaButti K."/>
            <person name="Morin E."/>
            <person name="Salamov A."/>
            <person name="Lipzen A."/>
            <person name="Mereny Z."/>
            <person name="Hegedus B."/>
            <person name="Baldrian P."/>
            <person name="Stursova M."/>
            <person name="Weitz H."/>
            <person name="Taylor A."/>
            <person name="Grigoriev I.V."/>
            <person name="Nagy L.G."/>
            <person name="Martin F."/>
            <person name="Kauserud H."/>
        </authorList>
    </citation>
    <scope>NUCLEOTIDE SEQUENCE</scope>
    <source>
        <strain evidence="2">CBHHK182m</strain>
    </source>
</reference>
<protein>
    <submittedName>
        <fullName evidence="2">Uncharacterized protein</fullName>
    </submittedName>
</protein>
<accession>A0AAD7HQQ7</accession>
<organism evidence="2 3">
    <name type="scientific">Mycena metata</name>
    <dbReference type="NCBI Taxonomy" id="1033252"/>
    <lineage>
        <taxon>Eukaryota</taxon>
        <taxon>Fungi</taxon>
        <taxon>Dikarya</taxon>
        <taxon>Basidiomycota</taxon>
        <taxon>Agaricomycotina</taxon>
        <taxon>Agaricomycetes</taxon>
        <taxon>Agaricomycetidae</taxon>
        <taxon>Agaricales</taxon>
        <taxon>Marasmiineae</taxon>
        <taxon>Mycenaceae</taxon>
        <taxon>Mycena</taxon>
    </lineage>
</organism>
<evidence type="ECO:0000313" key="3">
    <source>
        <dbReference type="Proteomes" id="UP001215598"/>
    </source>
</evidence>
<keyword evidence="3" id="KW-1185">Reference proteome</keyword>
<dbReference type="EMBL" id="JARKIB010000189">
    <property type="protein sequence ID" value="KAJ7726093.1"/>
    <property type="molecule type" value="Genomic_DNA"/>
</dbReference>